<sequence length="373" mass="42040">MLEVCDQCGTPLFVANGLKWGDNGTITLASSPKNRMVFFESELIDHLFAGIGELLGIPLGHLVIESRARETKRYIERLFPPEIRQAMAFKTMSGKDGAAVTAVETETQLAAIKGIAQTIIDISRVYGYGDQRPSDLWDSGGKYAWRTQVIRNPYSLLFIAGDNVGSVEVFEESEMRVNYEEIEKDAYKIEVFPGKHSIALKERLQRKFYDFKPGEITYEQCPQCAVPLEVANRKWNCVDGTYTDPETGRRMAIFGPAAFDAVLVDLEYELGEIIPQAIIDAQRKYLKEAWSGEWWNRSSMTFQHMLAIRGLGEMVTFDGDKTHLTLNIQNACLPLPMIGTVQALVEMAYRTDNSTCEWEFKDDGDLNITVTVD</sequence>
<protein>
    <submittedName>
        <fullName evidence="1">Uncharacterized protein</fullName>
    </submittedName>
</protein>
<organism evidence="1 2">
    <name type="scientific">Candidatus Solincola sediminis</name>
    <dbReference type="NCBI Taxonomy" id="1797199"/>
    <lineage>
        <taxon>Bacteria</taxon>
        <taxon>Bacillati</taxon>
        <taxon>Actinomycetota</taxon>
        <taxon>Candidatus Geothermincolia</taxon>
        <taxon>Candidatus Geothermincolales</taxon>
        <taxon>Candidatus Geothermincolaceae</taxon>
        <taxon>Candidatus Solincola</taxon>
    </lineage>
</organism>
<name>A0A1F2WKG1_9ACTN</name>
<evidence type="ECO:0000313" key="1">
    <source>
        <dbReference type="EMBL" id="OFW57339.1"/>
    </source>
</evidence>
<dbReference type="EMBL" id="MELK01000034">
    <property type="protein sequence ID" value="OFW57339.1"/>
    <property type="molecule type" value="Genomic_DNA"/>
</dbReference>
<reference evidence="1 2" key="1">
    <citation type="journal article" date="2016" name="Nat. Commun.">
        <title>Thousands of microbial genomes shed light on interconnected biogeochemical processes in an aquifer system.</title>
        <authorList>
            <person name="Anantharaman K."/>
            <person name="Brown C.T."/>
            <person name="Hug L.A."/>
            <person name="Sharon I."/>
            <person name="Castelle C.J."/>
            <person name="Probst A.J."/>
            <person name="Thomas B.C."/>
            <person name="Singh A."/>
            <person name="Wilkins M.J."/>
            <person name="Karaoz U."/>
            <person name="Brodie E.L."/>
            <person name="Williams K.H."/>
            <person name="Hubbard S.S."/>
            <person name="Banfield J.F."/>
        </authorList>
    </citation>
    <scope>NUCLEOTIDE SEQUENCE [LARGE SCALE GENOMIC DNA]</scope>
</reference>
<evidence type="ECO:0000313" key="2">
    <source>
        <dbReference type="Proteomes" id="UP000177876"/>
    </source>
</evidence>
<dbReference type="Proteomes" id="UP000177876">
    <property type="component" value="Unassembled WGS sequence"/>
</dbReference>
<dbReference type="AlphaFoldDB" id="A0A1F2WKG1"/>
<comment type="caution">
    <text evidence="1">The sequence shown here is derived from an EMBL/GenBank/DDBJ whole genome shotgun (WGS) entry which is preliminary data.</text>
</comment>
<gene>
    <name evidence="1" type="ORF">A2Y75_06135</name>
</gene>
<accession>A0A1F2WKG1</accession>
<proteinExistence type="predicted"/>